<dbReference type="Pfam" id="PF00171">
    <property type="entry name" value="Aldedh"/>
    <property type="match status" value="1"/>
</dbReference>
<protein>
    <recommendedName>
        <fullName evidence="1">Aldehyde dehydrogenase domain-containing protein</fullName>
    </recommendedName>
</protein>
<evidence type="ECO:0000313" key="4">
    <source>
        <dbReference type="Proteomes" id="UP000663870"/>
    </source>
</evidence>
<proteinExistence type="predicted"/>
<keyword evidence="4" id="KW-1185">Reference proteome</keyword>
<dbReference type="InterPro" id="IPR015590">
    <property type="entry name" value="Aldehyde_DH_dom"/>
</dbReference>
<dbReference type="AlphaFoldDB" id="A0A816FIZ7"/>
<dbReference type="Proteomes" id="UP000663854">
    <property type="component" value="Unassembled WGS sequence"/>
</dbReference>
<dbReference type="InterPro" id="IPR016161">
    <property type="entry name" value="Ald_DH/histidinol_DH"/>
</dbReference>
<dbReference type="InterPro" id="IPR016163">
    <property type="entry name" value="Ald_DH_C"/>
</dbReference>
<accession>A0A816FIZ7</accession>
<evidence type="ECO:0000313" key="2">
    <source>
        <dbReference type="EMBL" id="CAF1521594.1"/>
    </source>
</evidence>
<dbReference type="GO" id="GO:0016620">
    <property type="term" value="F:oxidoreductase activity, acting on the aldehyde or oxo group of donors, NAD or NADP as acceptor"/>
    <property type="evidence" value="ECO:0007669"/>
    <property type="project" value="InterPro"/>
</dbReference>
<sequence length="58" mass="6549">HTQLETIIECIQSDKKVGAKLECNGDQVGDKTYFTRPTIFTNVKDGMKIAGEENISWF</sequence>
<feature type="domain" description="Aldehyde dehydrogenase" evidence="1">
    <location>
        <begin position="2"/>
        <end position="53"/>
    </location>
</feature>
<dbReference type="SUPFAM" id="SSF53720">
    <property type="entry name" value="ALDH-like"/>
    <property type="match status" value="1"/>
</dbReference>
<reference evidence="3" key="1">
    <citation type="submission" date="2021-02" db="EMBL/GenBank/DDBJ databases">
        <authorList>
            <person name="Nowell W R."/>
        </authorList>
    </citation>
    <scope>NUCLEOTIDE SEQUENCE</scope>
</reference>
<dbReference type="Proteomes" id="UP000663870">
    <property type="component" value="Unassembled WGS sequence"/>
</dbReference>
<comment type="caution">
    <text evidence="3">The sequence shown here is derived from an EMBL/GenBank/DDBJ whole genome shotgun (WGS) entry which is preliminary data.</text>
</comment>
<feature type="non-terminal residue" evidence="3">
    <location>
        <position position="1"/>
    </location>
</feature>
<dbReference type="EMBL" id="CAJNOH010011177">
    <property type="protein sequence ID" value="CAF1521594.1"/>
    <property type="molecule type" value="Genomic_DNA"/>
</dbReference>
<name>A0A816FIZ7_9BILA</name>
<dbReference type="Gene3D" id="3.40.309.10">
    <property type="entry name" value="Aldehyde Dehydrogenase, Chain A, domain 2"/>
    <property type="match status" value="1"/>
</dbReference>
<evidence type="ECO:0000259" key="1">
    <source>
        <dbReference type="Pfam" id="PF00171"/>
    </source>
</evidence>
<dbReference type="EMBL" id="CAJNOL010013020">
    <property type="protein sequence ID" value="CAF1662164.1"/>
    <property type="molecule type" value="Genomic_DNA"/>
</dbReference>
<gene>
    <name evidence="3" type="ORF">JXQ802_LOCUS56222</name>
    <name evidence="2" type="ORF">PYM288_LOCUS39667</name>
</gene>
<evidence type="ECO:0000313" key="3">
    <source>
        <dbReference type="EMBL" id="CAF1662164.1"/>
    </source>
</evidence>
<organism evidence="3 4">
    <name type="scientific">Rotaria sordida</name>
    <dbReference type="NCBI Taxonomy" id="392033"/>
    <lineage>
        <taxon>Eukaryota</taxon>
        <taxon>Metazoa</taxon>
        <taxon>Spiralia</taxon>
        <taxon>Gnathifera</taxon>
        <taxon>Rotifera</taxon>
        <taxon>Eurotatoria</taxon>
        <taxon>Bdelloidea</taxon>
        <taxon>Philodinida</taxon>
        <taxon>Philodinidae</taxon>
        <taxon>Rotaria</taxon>
    </lineage>
</organism>